<dbReference type="PROSITE" id="PS50089">
    <property type="entry name" value="ZF_RING_2"/>
    <property type="match status" value="1"/>
</dbReference>
<dbReference type="GO" id="GO:0043161">
    <property type="term" value="P:proteasome-mediated ubiquitin-dependent protein catabolic process"/>
    <property type="evidence" value="ECO:0007669"/>
    <property type="project" value="TreeGrafter"/>
</dbReference>
<evidence type="ECO:0000259" key="11">
    <source>
        <dbReference type="PROSITE" id="PS50089"/>
    </source>
</evidence>
<dbReference type="InterPro" id="IPR004162">
    <property type="entry name" value="SINA-like_animal"/>
</dbReference>
<evidence type="ECO:0000256" key="2">
    <source>
        <dbReference type="ARBA" id="ARBA00004906"/>
    </source>
</evidence>
<reference evidence="14" key="1">
    <citation type="submission" date="2021-01" db="EMBL/GenBank/DDBJ databases">
        <title>Caligus Genome Assembly.</title>
        <authorList>
            <person name="Gallardo-Escarate C."/>
        </authorList>
    </citation>
    <scope>NUCLEOTIDE SEQUENCE [LARGE SCALE GENOMIC DNA]</scope>
</reference>
<dbReference type="GO" id="GO:0031624">
    <property type="term" value="F:ubiquitin conjugating enzyme binding"/>
    <property type="evidence" value="ECO:0007669"/>
    <property type="project" value="TreeGrafter"/>
</dbReference>
<dbReference type="EMBL" id="CP045895">
    <property type="protein sequence ID" value="QQP49286.1"/>
    <property type="molecule type" value="Genomic_DNA"/>
</dbReference>
<keyword evidence="7 10" id="KW-0863">Zinc-finger</keyword>
<dbReference type="InterPro" id="IPR013083">
    <property type="entry name" value="Znf_RING/FYVE/PHD"/>
</dbReference>
<proteinExistence type="inferred from homology"/>
<dbReference type="InterPro" id="IPR049548">
    <property type="entry name" value="Sina-like_RING"/>
</dbReference>
<dbReference type="InterPro" id="IPR013010">
    <property type="entry name" value="Znf_SIAH"/>
</dbReference>
<comment type="similarity">
    <text evidence="3">Belongs to the SINA (Seven in absentia) family.</text>
</comment>
<evidence type="ECO:0000256" key="8">
    <source>
        <dbReference type="ARBA" id="ARBA00022786"/>
    </source>
</evidence>
<evidence type="ECO:0000313" key="14">
    <source>
        <dbReference type="Proteomes" id="UP000595437"/>
    </source>
</evidence>
<feature type="domain" description="RING-type" evidence="11">
    <location>
        <begin position="33"/>
        <end position="73"/>
    </location>
</feature>
<evidence type="ECO:0000256" key="10">
    <source>
        <dbReference type="PROSITE-ProRule" id="PRU00455"/>
    </source>
</evidence>
<keyword evidence="14" id="KW-1185">Reference proteome</keyword>
<dbReference type="PANTHER" id="PTHR45877:SF2">
    <property type="entry name" value="E3 UBIQUITIN-PROTEIN LIGASE SINA-RELATED"/>
    <property type="match status" value="1"/>
</dbReference>
<gene>
    <name evidence="13" type="ORF">FKW44_009895</name>
</gene>
<keyword evidence="8" id="KW-0833">Ubl conjugation pathway</keyword>
<dbReference type="GO" id="GO:0008270">
    <property type="term" value="F:zinc ion binding"/>
    <property type="evidence" value="ECO:0007669"/>
    <property type="project" value="UniProtKB-KW"/>
</dbReference>
<organism evidence="13 14">
    <name type="scientific">Caligus rogercresseyi</name>
    <name type="common">Sea louse</name>
    <dbReference type="NCBI Taxonomy" id="217165"/>
    <lineage>
        <taxon>Eukaryota</taxon>
        <taxon>Metazoa</taxon>
        <taxon>Ecdysozoa</taxon>
        <taxon>Arthropoda</taxon>
        <taxon>Crustacea</taxon>
        <taxon>Multicrustacea</taxon>
        <taxon>Hexanauplia</taxon>
        <taxon>Copepoda</taxon>
        <taxon>Siphonostomatoida</taxon>
        <taxon>Caligidae</taxon>
        <taxon>Caligus</taxon>
    </lineage>
</organism>
<evidence type="ECO:0000256" key="9">
    <source>
        <dbReference type="ARBA" id="ARBA00022833"/>
    </source>
</evidence>
<dbReference type="Gene3D" id="3.30.40.10">
    <property type="entry name" value="Zinc/RING finger domain, C3HC4 (zinc finger)"/>
    <property type="match status" value="2"/>
</dbReference>
<dbReference type="AlphaFoldDB" id="A0A7T8K8M1"/>
<dbReference type="GO" id="GO:0061630">
    <property type="term" value="F:ubiquitin protein ligase activity"/>
    <property type="evidence" value="ECO:0007669"/>
    <property type="project" value="UniProtKB-EC"/>
</dbReference>
<comment type="pathway">
    <text evidence="2">Protein modification; protein ubiquitination.</text>
</comment>
<keyword evidence="6" id="KW-0479">Metal-binding</keyword>
<accession>A0A7T8K8M1</accession>
<sequence length="159" mass="18192">MDPSSTSIGASSCSFPASQRKRKYESRYELLECPICLDLPRSGPLFGCKNGHLICNLCREKMSEKRIQCPVCRSSDVHCRNLIAEKLMEELLENNNILFECRFSTEGCKEKKEGRRIGDHEASCWYRCVDPCKWKGPIKNLVKHFAATRCAQVMNKTSH</sequence>
<evidence type="ECO:0000256" key="1">
    <source>
        <dbReference type="ARBA" id="ARBA00000900"/>
    </source>
</evidence>
<dbReference type="EC" id="2.3.2.27" evidence="4"/>
<dbReference type="PANTHER" id="PTHR45877">
    <property type="entry name" value="E3 UBIQUITIN-PROTEIN LIGASE SIAH2"/>
    <property type="match status" value="1"/>
</dbReference>
<protein>
    <recommendedName>
        <fullName evidence="4">RING-type E3 ubiquitin transferase</fullName>
        <ecNumber evidence="4">2.3.2.27</ecNumber>
    </recommendedName>
</protein>
<dbReference type="Proteomes" id="UP000595437">
    <property type="component" value="Chromosome 6"/>
</dbReference>
<evidence type="ECO:0000256" key="6">
    <source>
        <dbReference type="ARBA" id="ARBA00022723"/>
    </source>
</evidence>
<evidence type="ECO:0000259" key="12">
    <source>
        <dbReference type="PROSITE" id="PS51081"/>
    </source>
</evidence>
<feature type="domain" description="SIAH-type" evidence="12">
    <location>
        <begin position="96"/>
        <end position="150"/>
    </location>
</feature>
<evidence type="ECO:0000256" key="7">
    <source>
        <dbReference type="ARBA" id="ARBA00022771"/>
    </source>
</evidence>
<dbReference type="PROSITE" id="PS51081">
    <property type="entry name" value="ZF_SIAH"/>
    <property type="match status" value="1"/>
</dbReference>
<dbReference type="GO" id="GO:0005737">
    <property type="term" value="C:cytoplasm"/>
    <property type="evidence" value="ECO:0007669"/>
    <property type="project" value="TreeGrafter"/>
</dbReference>
<keyword evidence="9" id="KW-0862">Zinc</keyword>
<name>A0A7T8K8M1_CALRO</name>
<keyword evidence="5" id="KW-0808">Transferase</keyword>
<dbReference type="SUPFAM" id="SSF49599">
    <property type="entry name" value="TRAF domain-like"/>
    <property type="match status" value="1"/>
</dbReference>
<dbReference type="InterPro" id="IPR001841">
    <property type="entry name" value="Znf_RING"/>
</dbReference>
<dbReference type="SUPFAM" id="SSF57850">
    <property type="entry name" value="RING/U-box"/>
    <property type="match status" value="1"/>
</dbReference>
<comment type="catalytic activity">
    <reaction evidence="1">
        <text>S-ubiquitinyl-[E2 ubiquitin-conjugating enzyme]-L-cysteine + [acceptor protein]-L-lysine = [E2 ubiquitin-conjugating enzyme]-L-cysteine + N(6)-ubiquitinyl-[acceptor protein]-L-lysine.</text>
        <dbReference type="EC" id="2.3.2.27"/>
    </reaction>
</comment>
<evidence type="ECO:0000313" key="13">
    <source>
        <dbReference type="EMBL" id="QQP49286.1"/>
    </source>
</evidence>
<evidence type="ECO:0000256" key="5">
    <source>
        <dbReference type="ARBA" id="ARBA00022679"/>
    </source>
</evidence>
<dbReference type="Pfam" id="PF21362">
    <property type="entry name" value="Sina_RING"/>
    <property type="match status" value="1"/>
</dbReference>
<evidence type="ECO:0000256" key="4">
    <source>
        <dbReference type="ARBA" id="ARBA00012483"/>
    </source>
</evidence>
<dbReference type="OrthoDB" id="6379426at2759"/>
<evidence type="ECO:0000256" key="3">
    <source>
        <dbReference type="ARBA" id="ARBA00009119"/>
    </source>
</evidence>